<proteinExistence type="predicted"/>
<feature type="compositionally biased region" description="Basic residues" evidence="1">
    <location>
        <begin position="245"/>
        <end position="261"/>
    </location>
</feature>
<feature type="region of interest" description="Disordered" evidence="1">
    <location>
        <begin position="233"/>
        <end position="261"/>
    </location>
</feature>
<reference evidence="2 3" key="1">
    <citation type="submission" date="2015-09" db="EMBL/GenBank/DDBJ databases">
        <title>Host preference determinants of Valsa canker pathogens revealed by comparative genomics.</title>
        <authorList>
            <person name="Yin Z."/>
            <person name="Huang L."/>
        </authorList>
    </citation>
    <scope>NUCLEOTIDE SEQUENCE [LARGE SCALE GENOMIC DNA]</scope>
    <source>
        <strain evidence="2 3">SXYLt</strain>
    </source>
</reference>
<dbReference type="EMBL" id="LKEB01000022">
    <property type="protein sequence ID" value="ROW13109.1"/>
    <property type="molecule type" value="Genomic_DNA"/>
</dbReference>
<protein>
    <submittedName>
        <fullName evidence="2">Uncharacterized protein</fullName>
    </submittedName>
</protein>
<feature type="region of interest" description="Disordered" evidence="1">
    <location>
        <begin position="1"/>
        <end position="44"/>
    </location>
</feature>
<feature type="region of interest" description="Disordered" evidence="1">
    <location>
        <begin position="172"/>
        <end position="199"/>
    </location>
</feature>
<comment type="caution">
    <text evidence="2">The sequence shown here is derived from an EMBL/GenBank/DDBJ whole genome shotgun (WGS) entry which is preliminary data.</text>
</comment>
<name>A0A423XB18_9PEZI</name>
<feature type="compositionally biased region" description="Polar residues" evidence="1">
    <location>
        <begin position="20"/>
        <end position="33"/>
    </location>
</feature>
<feature type="compositionally biased region" description="Basic and acidic residues" evidence="1">
    <location>
        <begin position="178"/>
        <end position="187"/>
    </location>
</feature>
<evidence type="ECO:0000313" key="3">
    <source>
        <dbReference type="Proteomes" id="UP000285146"/>
    </source>
</evidence>
<gene>
    <name evidence="2" type="ORF">VPNG_06018</name>
</gene>
<evidence type="ECO:0000256" key="1">
    <source>
        <dbReference type="SAM" id="MobiDB-lite"/>
    </source>
</evidence>
<keyword evidence="3" id="KW-1185">Reference proteome</keyword>
<dbReference type="InParanoid" id="A0A423XB18"/>
<organism evidence="2 3">
    <name type="scientific">Cytospora leucostoma</name>
    <dbReference type="NCBI Taxonomy" id="1230097"/>
    <lineage>
        <taxon>Eukaryota</taxon>
        <taxon>Fungi</taxon>
        <taxon>Dikarya</taxon>
        <taxon>Ascomycota</taxon>
        <taxon>Pezizomycotina</taxon>
        <taxon>Sordariomycetes</taxon>
        <taxon>Sordariomycetidae</taxon>
        <taxon>Diaporthales</taxon>
        <taxon>Cytosporaceae</taxon>
        <taxon>Cytospora</taxon>
    </lineage>
</organism>
<dbReference type="OrthoDB" id="10540803at2759"/>
<dbReference type="Proteomes" id="UP000285146">
    <property type="component" value="Unassembled WGS sequence"/>
</dbReference>
<dbReference type="AlphaFoldDB" id="A0A423XB18"/>
<accession>A0A423XB18</accession>
<evidence type="ECO:0000313" key="2">
    <source>
        <dbReference type="EMBL" id="ROW13109.1"/>
    </source>
</evidence>
<sequence>MNGHNINGKLPINEFPINKSPINGKQNQCTSSGEEVAYKGPRAEDRPSFVPEYLMQTYQEMLRETNGHIFRTGKEIIGEDREDDEASGGYLPRLALSDTCPRPGVGPFLGQFPRYKGNRIRIDRCIWMSAEEAEAFPMACEHLLSPLPPRPQADDIAAGAAVGSQELGALAALPSRSEIPDSTRTTESRSAQGVSDGVSWPSLDCSGPLTQSWRLSSRRFEEDDGVLASECFDYRGNNSPVPHSQARRRHHYVSRSRTRNT</sequence>